<evidence type="ECO:0000259" key="1">
    <source>
        <dbReference type="PROSITE" id="PS50206"/>
    </source>
</evidence>
<dbReference type="Proteomes" id="UP000464214">
    <property type="component" value="Chromosome"/>
</dbReference>
<dbReference type="AlphaFoldDB" id="A0A6P1P309"/>
<dbReference type="Pfam" id="PF00581">
    <property type="entry name" value="Rhodanese"/>
    <property type="match status" value="1"/>
</dbReference>
<dbReference type="InterPro" id="IPR001763">
    <property type="entry name" value="Rhodanese-like_dom"/>
</dbReference>
<protein>
    <submittedName>
        <fullName evidence="2">Rhodanese</fullName>
    </submittedName>
</protein>
<gene>
    <name evidence="2" type="ORF">GU926_15770</name>
</gene>
<evidence type="ECO:0000313" key="2">
    <source>
        <dbReference type="EMBL" id="QHL88804.1"/>
    </source>
</evidence>
<sequence>MIPEITPTQLKQRLDQPEPLQLLDVREPQEWDICHLGGTLIPLTDLAKKASTLDSSLPTVVICHHGFRSAQAVLFLQQRFGFANVLNLKGGLHAWAKEADPSFPTY</sequence>
<dbReference type="PROSITE" id="PS50206">
    <property type="entry name" value="RHODANESE_3"/>
    <property type="match status" value="1"/>
</dbReference>
<dbReference type="InterPro" id="IPR036873">
    <property type="entry name" value="Rhodanese-like_dom_sf"/>
</dbReference>
<dbReference type="Gene3D" id="3.40.250.10">
    <property type="entry name" value="Rhodanese-like domain"/>
    <property type="match status" value="1"/>
</dbReference>
<evidence type="ECO:0000313" key="3">
    <source>
        <dbReference type="Proteomes" id="UP000464214"/>
    </source>
</evidence>
<organism evidence="2 3">
    <name type="scientific">Nibribacter ruber</name>
    <dbReference type="NCBI Taxonomy" id="2698458"/>
    <lineage>
        <taxon>Bacteria</taxon>
        <taxon>Pseudomonadati</taxon>
        <taxon>Bacteroidota</taxon>
        <taxon>Cytophagia</taxon>
        <taxon>Cytophagales</taxon>
        <taxon>Hymenobacteraceae</taxon>
        <taxon>Nibribacter</taxon>
    </lineage>
</organism>
<dbReference type="SMART" id="SM00450">
    <property type="entry name" value="RHOD"/>
    <property type="match status" value="1"/>
</dbReference>
<accession>A0A6P1P309</accession>
<proteinExistence type="predicted"/>
<dbReference type="KEGG" id="nib:GU926_15770"/>
<dbReference type="PANTHER" id="PTHR43031:SF17">
    <property type="entry name" value="SULFURTRANSFERASE YTWF-RELATED"/>
    <property type="match status" value="1"/>
</dbReference>
<feature type="domain" description="Rhodanese" evidence="1">
    <location>
        <begin position="16"/>
        <end position="104"/>
    </location>
</feature>
<name>A0A6P1P309_9BACT</name>
<dbReference type="PANTHER" id="PTHR43031">
    <property type="entry name" value="FAD-DEPENDENT OXIDOREDUCTASE"/>
    <property type="match status" value="1"/>
</dbReference>
<reference evidence="2 3" key="1">
    <citation type="submission" date="2020-01" db="EMBL/GenBank/DDBJ databases">
        <authorList>
            <person name="Kim M."/>
        </authorList>
    </citation>
    <scope>NUCLEOTIDE SEQUENCE [LARGE SCALE GENOMIC DNA]</scope>
    <source>
        <strain evidence="2 3">BT10</strain>
    </source>
</reference>
<dbReference type="EMBL" id="CP047897">
    <property type="protein sequence ID" value="QHL88804.1"/>
    <property type="molecule type" value="Genomic_DNA"/>
</dbReference>
<dbReference type="InterPro" id="IPR050229">
    <property type="entry name" value="GlpE_sulfurtransferase"/>
</dbReference>
<dbReference type="SUPFAM" id="SSF52821">
    <property type="entry name" value="Rhodanese/Cell cycle control phosphatase"/>
    <property type="match status" value="1"/>
</dbReference>
<keyword evidence="3" id="KW-1185">Reference proteome</keyword>
<dbReference type="RefSeq" id="WP_160693552.1">
    <property type="nucleotide sequence ID" value="NZ_CP047897.1"/>
</dbReference>